<feature type="compositionally biased region" description="Basic and acidic residues" evidence="1">
    <location>
        <begin position="10"/>
        <end position="22"/>
    </location>
</feature>
<dbReference type="EMBL" id="JAWDEY010000008">
    <property type="protein sequence ID" value="KAK6590218.1"/>
    <property type="molecule type" value="Genomic_DNA"/>
</dbReference>
<dbReference type="AlphaFoldDB" id="A0AAV9Y0H2"/>
<organism evidence="2 3">
    <name type="scientific">Cryptosporidium xiaoi</name>
    <dbReference type="NCBI Taxonomy" id="659607"/>
    <lineage>
        <taxon>Eukaryota</taxon>
        <taxon>Sar</taxon>
        <taxon>Alveolata</taxon>
        <taxon>Apicomplexa</taxon>
        <taxon>Conoidasida</taxon>
        <taxon>Coccidia</taxon>
        <taxon>Eucoccidiorida</taxon>
        <taxon>Eimeriorina</taxon>
        <taxon>Cryptosporidiidae</taxon>
        <taxon>Cryptosporidium</taxon>
    </lineage>
</organism>
<sequence>MTNSRQKQKQSKDTRLDRHSADPKTSAYGNKSGVKGGAGQYNWERELAPEKVESITDVRDPMFCEEKDQN</sequence>
<evidence type="ECO:0000313" key="2">
    <source>
        <dbReference type="EMBL" id="KAK6590218.1"/>
    </source>
</evidence>
<proteinExistence type="predicted"/>
<keyword evidence="3" id="KW-1185">Reference proteome</keyword>
<comment type="caution">
    <text evidence="2">The sequence shown here is derived from an EMBL/GenBank/DDBJ whole genome shotgun (WGS) entry which is preliminary data.</text>
</comment>
<name>A0AAV9Y0H2_9CRYT</name>
<evidence type="ECO:0000256" key="1">
    <source>
        <dbReference type="SAM" id="MobiDB-lite"/>
    </source>
</evidence>
<evidence type="ECO:0000313" key="3">
    <source>
        <dbReference type="Proteomes" id="UP001311799"/>
    </source>
</evidence>
<gene>
    <name evidence="2" type="ORF">RS030_172672</name>
</gene>
<protein>
    <recommendedName>
        <fullName evidence="4">Hyaluronan/mRNA-binding protein domain-containing protein</fullName>
    </recommendedName>
</protein>
<feature type="region of interest" description="Disordered" evidence="1">
    <location>
        <begin position="1"/>
        <end position="42"/>
    </location>
</feature>
<reference evidence="2 3" key="1">
    <citation type="submission" date="2023-10" db="EMBL/GenBank/DDBJ databases">
        <title>Comparative genomics analysis reveals potential genetic determinants of host preference in Cryptosporidium xiaoi.</title>
        <authorList>
            <person name="Xiao L."/>
            <person name="Li J."/>
        </authorList>
    </citation>
    <scope>NUCLEOTIDE SEQUENCE [LARGE SCALE GENOMIC DNA]</scope>
    <source>
        <strain evidence="2 3">52996</strain>
    </source>
</reference>
<evidence type="ECO:0008006" key="4">
    <source>
        <dbReference type="Google" id="ProtNLM"/>
    </source>
</evidence>
<dbReference type="Proteomes" id="UP001311799">
    <property type="component" value="Unassembled WGS sequence"/>
</dbReference>
<accession>A0AAV9Y0H2</accession>